<feature type="compositionally biased region" description="Acidic residues" evidence="1">
    <location>
        <begin position="1278"/>
        <end position="1294"/>
    </location>
</feature>
<dbReference type="KEGG" id="csl:COCSUDRAFT_57535"/>
<feature type="compositionally biased region" description="Basic and acidic residues" evidence="1">
    <location>
        <begin position="400"/>
        <end position="410"/>
    </location>
</feature>
<evidence type="ECO:0000313" key="3">
    <source>
        <dbReference type="Proteomes" id="UP000007264"/>
    </source>
</evidence>
<feature type="region of interest" description="Disordered" evidence="1">
    <location>
        <begin position="460"/>
        <end position="486"/>
    </location>
</feature>
<accession>I0YPR5</accession>
<feature type="compositionally biased region" description="Polar residues" evidence="1">
    <location>
        <begin position="614"/>
        <end position="628"/>
    </location>
</feature>
<feature type="region of interest" description="Disordered" evidence="1">
    <location>
        <begin position="1187"/>
        <end position="1245"/>
    </location>
</feature>
<feature type="compositionally biased region" description="Acidic residues" evidence="1">
    <location>
        <begin position="651"/>
        <end position="663"/>
    </location>
</feature>
<protein>
    <submittedName>
        <fullName evidence="2">Uncharacterized protein</fullName>
    </submittedName>
</protein>
<feature type="region of interest" description="Disordered" evidence="1">
    <location>
        <begin position="594"/>
        <end position="666"/>
    </location>
</feature>
<sequence>MASTQLIKEISSLQANTLLPALENCLLEVDAACTSGRQGISDNGNTWLQACTALLEHGAVLAQASSFLQLEVTQLLQRHLEKRPRLAEALLCTQLRVFLQHPVALQQLLRAVPSNQTSQSLAMQWPSPACKGQALQVVRSCASWELQKLVAEPSSTSSGRVKLAGQLPWLLHLLLLTDCAQPEGGDAPGSSYGSACDDDSAARSEGTNHGGVPSGSGREGTLSADHASSGGPMRFPPRGRQNRESANFSIMSTSEPTSGVDSEVHGLHMDSGCLASLDPLGTDQAPLRAAATVLAHLRHCASLCSLLGLMAEPNLGSAQKAQDDSTFAPSLSGPDARGWTEEATPLFGLLSGGQMHAAPELATLHERLAVTKQLTEVLLQALLLPNQARAAVGPGSAGEEDGKGSGDCSKESSVLDLLTVHMQLVSMQQSHQAPGTAAEQTEPHLGTEARLGLLQMVKAAMQKQEPAHRRTHRRTSSASSGLKDREGLQSCVAPEVAAHALALLAAAPGLGTRGSDDCGAAPGPLLGVTYESSQAAAFLDAAVTKLQERLGESGRSEHAGGAHTVSSSQAYMSEAAAWNCHPPPAESKVHLEAQAPAKKRRIVPEAVSAPERLTGQSVDDTRTLQSQRTRSEGAAVAARSECAGSERLEDGESAGESGGEEEASPLLQRGMLADQEKEAWWEHYIAVKLDLVENVLNDDVAPEDDVGCPMMTPSAADDVSTPMPGMRRGCPMAKGTPSGAVASSMSHRRMVVADLAFKEPSWQAMHAAALQLLTNILRAARGGEAEQRDALLRPLSEAAPEAEVLASVRNACLLIQPSCGMDTYQAAISGAKAAPQEALPVFFAVRMGRYLSGVGEPPEPELAAAYLAALESLNELAGESTPLSAVPPSAKKGGGGKSRGKQTPPRQLLAKLLLALLDCGDIAIGRSPPGADSAKRLIRLVLAGFPAPHSAVLAASALVGLSQGMLDLKRRRPHWASAFDAGWHDAWFNAAETAEPAAAVAAAEQLLRTVAAGFAADAGAFRVSADVVIMACRAAECWEGLEAEEMEGTLTELLQLGAAVQAQCTAATAQLLQMLTSPPGCEGSNAKEQGARANSIAAAYGPDLAESLLSFCQWLSKTRPGFQIAQVVELEWQAMLGCKAGHSMLLEHLAAAASKDAGTGATEAPISLQAQVCEWLGEAYEDMAAHGVASAEAEPDQDADDSALTDSALTDHSMQTDDQKTDDARDGPRTAGKAPKQRKRSRSSNPFVQAAMAEMAMHWGNRFSKRRAGGASDGGDVSGDDVSGDSDDDNGDDLDDFVVCKPGRDYRTLFAQQFKYSCAEMPRSLFRRPL</sequence>
<feature type="compositionally biased region" description="Gly residues" evidence="1">
    <location>
        <begin position="208"/>
        <end position="218"/>
    </location>
</feature>
<feature type="compositionally biased region" description="Basic and acidic residues" evidence="1">
    <location>
        <begin position="1214"/>
        <end position="1228"/>
    </location>
</feature>
<reference evidence="2 3" key="1">
    <citation type="journal article" date="2012" name="Genome Biol.">
        <title>The genome of the polar eukaryotic microalga coccomyxa subellipsoidea reveals traits of cold adaptation.</title>
        <authorList>
            <person name="Blanc G."/>
            <person name="Agarkova I."/>
            <person name="Grimwood J."/>
            <person name="Kuo A."/>
            <person name="Brueggeman A."/>
            <person name="Dunigan D."/>
            <person name="Gurnon J."/>
            <person name="Ladunga I."/>
            <person name="Lindquist E."/>
            <person name="Lucas S."/>
            <person name="Pangilinan J."/>
            <person name="Proschold T."/>
            <person name="Salamov A."/>
            <person name="Schmutz J."/>
            <person name="Weeks D."/>
            <person name="Yamada T."/>
            <person name="Claverie J.M."/>
            <person name="Grigoriev I."/>
            <person name="Van Etten J."/>
            <person name="Lomsadze A."/>
            <person name="Borodovsky M."/>
        </authorList>
    </citation>
    <scope>NUCLEOTIDE SEQUENCE [LARGE SCALE GENOMIC DNA]</scope>
    <source>
        <strain evidence="2 3">C-169</strain>
    </source>
</reference>
<name>I0YPR5_COCSC</name>
<gene>
    <name evidence="2" type="ORF">COCSUDRAFT_57535</name>
</gene>
<feature type="compositionally biased region" description="Acidic residues" evidence="1">
    <location>
        <begin position="1193"/>
        <end position="1203"/>
    </location>
</feature>
<feature type="region of interest" description="Disordered" evidence="1">
    <location>
        <begin position="1265"/>
        <end position="1294"/>
    </location>
</feature>
<dbReference type="EMBL" id="AGSI01000015">
    <property type="protein sequence ID" value="EIE20384.1"/>
    <property type="molecule type" value="Genomic_DNA"/>
</dbReference>
<dbReference type="GeneID" id="17038360"/>
<dbReference type="RefSeq" id="XP_005644928.1">
    <property type="nucleotide sequence ID" value="XM_005644871.1"/>
</dbReference>
<proteinExistence type="predicted"/>
<comment type="caution">
    <text evidence="2">The sequence shown here is derived from an EMBL/GenBank/DDBJ whole genome shotgun (WGS) entry which is preliminary data.</text>
</comment>
<dbReference type="Proteomes" id="UP000007264">
    <property type="component" value="Unassembled WGS sequence"/>
</dbReference>
<feature type="region of interest" description="Disordered" evidence="1">
    <location>
        <begin position="879"/>
        <end position="903"/>
    </location>
</feature>
<feature type="region of interest" description="Disordered" evidence="1">
    <location>
        <begin position="391"/>
        <end position="411"/>
    </location>
</feature>
<feature type="region of interest" description="Disordered" evidence="1">
    <location>
        <begin position="184"/>
        <end position="242"/>
    </location>
</feature>
<keyword evidence="3" id="KW-1185">Reference proteome</keyword>
<dbReference type="OrthoDB" id="10535885at2759"/>
<organism evidence="2 3">
    <name type="scientific">Coccomyxa subellipsoidea (strain C-169)</name>
    <name type="common">Green microalga</name>
    <dbReference type="NCBI Taxonomy" id="574566"/>
    <lineage>
        <taxon>Eukaryota</taxon>
        <taxon>Viridiplantae</taxon>
        <taxon>Chlorophyta</taxon>
        <taxon>core chlorophytes</taxon>
        <taxon>Trebouxiophyceae</taxon>
        <taxon>Trebouxiophyceae incertae sedis</taxon>
        <taxon>Coccomyxaceae</taxon>
        <taxon>Coccomyxa</taxon>
        <taxon>Coccomyxa subellipsoidea</taxon>
    </lineage>
</organism>
<evidence type="ECO:0000313" key="2">
    <source>
        <dbReference type="EMBL" id="EIE20384.1"/>
    </source>
</evidence>
<evidence type="ECO:0000256" key="1">
    <source>
        <dbReference type="SAM" id="MobiDB-lite"/>
    </source>
</evidence>